<evidence type="ECO:0000256" key="1">
    <source>
        <dbReference type="SAM" id="MobiDB-lite"/>
    </source>
</evidence>
<feature type="compositionally biased region" description="Basic residues" evidence="1">
    <location>
        <begin position="68"/>
        <end position="82"/>
    </location>
</feature>
<feature type="region of interest" description="Disordered" evidence="1">
    <location>
        <begin position="59"/>
        <end position="110"/>
    </location>
</feature>
<accession>A0A0F4G9L9</accession>
<dbReference type="EMBL" id="LAFY01004183">
    <property type="protein sequence ID" value="KJX94029.1"/>
    <property type="molecule type" value="Genomic_DNA"/>
</dbReference>
<protein>
    <submittedName>
        <fullName evidence="2">Uncharacterized protein</fullName>
    </submittedName>
</protein>
<dbReference type="Proteomes" id="UP000033647">
    <property type="component" value="Unassembled WGS sequence"/>
</dbReference>
<proteinExistence type="predicted"/>
<name>A0A0F4G9L9_9PEZI</name>
<gene>
    <name evidence="2" type="ORF">TI39_contig4224g00005</name>
</gene>
<organism evidence="2 3">
    <name type="scientific">Zymoseptoria brevis</name>
    <dbReference type="NCBI Taxonomy" id="1047168"/>
    <lineage>
        <taxon>Eukaryota</taxon>
        <taxon>Fungi</taxon>
        <taxon>Dikarya</taxon>
        <taxon>Ascomycota</taxon>
        <taxon>Pezizomycotina</taxon>
        <taxon>Dothideomycetes</taxon>
        <taxon>Dothideomycetidae</taxon>
        <taxon>Mycosphaerellales</taxon>
        <taxon>Mycosphaerellaceae</taxon>
        <taxon>Zymoseptoria</taxon>
    </lineage>
</organism>
<evidence type="ECO:0000313" key="2">
    <source>
        <dbReference type="EMBL" id="KJX94029.1"/>
    </source>
</evidence>
<sequence length="218" mass="24771">MTTRQTRCIELELLFFTEELLRSIKQPNITAVLSATTSTTPSRTLPTLSNTYARLTRVYQKPQQQQQQHRRRRHVRRRHHHVSPGEEDRLRADTRPSLSSSLASISANPPLSAANGGRTIRLVDWGEDVADGHRRRADWPCRHSFLKSNFIVESNGSLLAVSLFHIPGDLYIPEHGLRAVPKGEIGGDVNSHIPWHSEMSVYYTGRLSVQLSYHKVHS</sequence>
<keyword evidence="3" id="KW-1185">Reference proteome</keyword>
<reference evidence="2 3" key="1">
    <citation type="submission" date="2015-03" db="EMBL/GenBank/DDBJ databases">
        <title>RNA-seq based gene annotation and comparative genomics of four Zymoseptoria species reveal species-specific pathogenicity related genes and transposable element activity.</title>
        <authorList>
            <person name="Grandaubert J."/>
            <person name="Bhattacharyya A."/>
            <person name="Stukenbrock E.H."/>
        </authorList>
    </citation>
    <scope>NUCLEOTIDE SEQUENCE [LARGE SCALE GENOMIC DNA]</scope>
    <source>
        <strain evidence="2 3">Zb18110</strain>
    </source>
</reference>
<feature type="compositionally biased region" description="Low complexity" evidence="1">
    <location>
        <begin position="96"/>
        <end position="110"/>
    </location>
</feature>
<evidence type="ECO:0000313" key="3">
    <source>
        <dbReference type="Proteomes" id="UP000033647"/>
    </source>
</evidence>
<feature type="compositionally biased region" description="Basic and acidic residues" evidence="1">
    <location>
        <begin position="83"/>
        <end position="94"/>
    </location>
</feature>
<comment type="caution">
    <text evidence="2">The sequence shown here is derived from an EMBL/GenBank/DDBJ whole genome shotgun (WGS) entry which is preliminary data.</text>
</comment>
<dbReference type="AlphaFoldDB" id="A0A0F4G9L9"/>